<keyword evidence="1" id="KW-0378">Hydrolase</keyword>
<keyword evidence="4" id="KW-1185">Reference proteome</keyword>
<protein>
    <recommendedName>
        <fullName evidence="2">Thioesterase domain-containing protein</fullName>
    </recommendedName>
</protein>
<dbReference type="Pfam" id="PF03061">
    <property type="entry name" value="4HBT"/>
    <property type="match status" value="1"/>
</dbReference>
<dbReference type="GO" id="GO:0016289">
    <property type="term" value="F:acyl-CoA hydrolase activity"/>
    <property type="evidence" value="ECO:0007669"/>
    <property type="project" value="UniProtKB-ARBA"/>
</dbReference>
<evidence type="ECO:0000313" key="4">
    <source>
        <dbReference type="Proteomes" id="UP000233387"/>
    </source>
</evidence>
<dbReference type="Proteomes" id="UP000233387">
    <property type="component" value="Unassembled WGS sequence"/>
</dbReference>
<dbReference type="SUPFAM" id="SSF54637">
    <property type="entry name" value="Thioesterase/thiol ester dehydrase-isomerase"/>
    <property type="match status" value="1"/>
</dbReference>
<reference evidence="3 4" key="1">
    <citation type="submission" date="2017-06" db="EMBL/GenBank/DDBJ databases">
        <title>Raineya orbicola gen. nov., sp. nov. a slightly thermophilic bacterium of the phylum Bacteroidetes and the description of Raineyaceae fam. nov.</title>
        <authorList>
            <person name="Albuquerque L."/>
            <person name="Polonia A.R.M."/>
            <person name="Barroso C."/>
            <person name="Froufe H.J.C."/>
            <person name="Lage O."/>
            <person name="Lobo-Da-Cunha A."/>
            <person name="Egas C."/>
            <person name="Da Costa M.S."/>
        </authorList>
    </citation>
    <scope>NUCLEOTIDE SEQUENCE [LARGE SCALE GENOMIC DNA]</scope>
    <source>
        <strain evidence="3 4">SPSPC-11</strain>
    </source>
</reference>
<dbReference type="NCBIfam" id="TIGR00369">
    <property type="entry name" value="unchar_dom_1"/>
    <property type="match status" value="1"/>
</dbReference>
<dbReference type="CDD" id="cd03443">
    <property type="entry name" value="PaaI_thioesterase"/>
    <property type="match status" value="1"/>
</dbReference>
<proteinExistence type="predicted"/>
<accession>A0A2N3IIW9</accession>
<sequence>MNPILQTLQSFINQPIPDFAPPVLKWINGTLKHIEEGSAEMHILVREDMCNPLGLLHGGVQALILDEVIGMTVAAMEKPYPSVSINLSVDFIGKAQKGDTIVAKAVAIRKGRQIIQMKGEILHPNGTLIAQATSNMLNLLPK</sequence>
<comment type="caution">
    <text evidence="3">The sequence shown here is derived from an EMBL/GenBank/DDBJ whole genome shotgun (WGS) entry which is preliminary data.</text>
</comment>
<feature type="domain" description="Thioesterase" evidence="2">
    <location>
        <begin position="54"/>
        <end position="129"/>
    </location>
</feature>
<dbReference type="InterPro" id="IPR029069">
    <property type="entry name" value="HotDog_dom_sf"/>
</dbReference>
<dbReference type="InterPro" id="IPR006683">
    <property type="entry name" value="Thioestr_dom"/>
</dbReference>
<dbReference type="InterPro" id="IPR003736">
    <property type="entry name" value="PAAI_dom"/>
</dbReference>
<dbReference type="RefSeq" id="WP_101357907.1">
    <property type="nucleotide sequence ID" value="NZ_NKXO01000008.1"/>
</dbReference>
<name>A0A2N3IIW9_9BACT</name>
<dbReference type="Gene3D" id="3.10.129.10">
    <property type="entry name" value="Hotdog Thioesterase"/>
    <property type="match status" value="1"/>
</dbReference>
<gene>
    <name evidence="3" type="ORF">Rain11_0643</name>
</gene>
<dbReference type="EMBL" id="NKXO01000008">
    <property type="protein sequence ID" value="PKQ70264.1"/>
    <property type="molecule type" value="Genomic_DNA"/>
</dbReference>
<evidence type="ECO:0000259" key="2">
    <source>
        <dbReference type="Pfam" id="PF03061"/>
    </source>
</evidence>
<evidence type="ECO:0000313" key="3">
    <source>
        <dbReference type="EMBL" id="PKQ70264.1"/>
    </source>
</evidence>
<dbReference type="OrthoDB" id="32575at2"/>
<evidence type="ECO:0000256" key="1">
    <source>
        <dbReference type="ARBA" id="ARBA00022801"/>
    </source>
</evidence>
<dbReference type="AlphaFoldDB" id="A0A2N3IIW9"/>
<organism evidence="3 4">
    <name type="scientific">Raineya orbicola</name>
    <dbReference type="NCBI Taxonomy" id="2016530"/>
    <lineage>
        <taxon>Bacteria</taxon>
        <taxon>Pseudomonadati</taxon>
        <taxon>Bacteroidota</taxon>
        <taxon>Cytophagia</taxon>
        <taxon>Cytophagales</taxon>
        <taxon>Raineyaceae</taxon>
        <taxon>Raineya</taxon>
    </lineage>
</organism>
<dbReference type="PANTHER" id="PTHR43240">
    <property type="entry name" value="1,4-DIHYDROXY-2-NAPHTHOYL-COA THIOESTERASE 1"/>
    <property type="match status" value="1"/>
</dbReference>